<name>A0A9D3SCI2_9TELE</name>
<protein>
    <submittedName>
        <fullName evidence="2">Uncharacterized protein</fullName>
    </submittedName>
</protein>
<comment type="caution">
    <text evidence="2">The sequence shown here is derived from an EMBL/GenBank/DDBJ whole genome shotgun (WGS) entry which is preliminary data.</text>
</comment>
<accession>A0A9D3SCI2</accession>
<evidence type="ECO:0000313" key="2">
    <source>
        <dbReference type="EMBL" id="KAG7319431.1"/>
    </source>
</evidence>
<keyword evidence="3" id="KW-1185">Reference proteome</keyword>
<feature type="region of interest" description="Disordered" evidence="1">
    <location>
        <begin position="81"/>
        <end position="112"/>
    </location>
</feature>
<evidence type="ECO:0000313" key="3">
    <source>
        <dbReference type="Proteomes" id="UP000824219"/>
    </source>
</evidence>
<proteinExistence type="predicted"/>
<dbReference type="Proteomes" id="UP000824219">
    <property type="component" value="Linkage Group LG20"/>
</dbReference>
<dbReference type="AlphaFoldDB" id="A0A9D3SCI2"/>
<sequence length="112" mass="12982">MSPGRSERPMAFRTRINYKVKAIEEQHKEYFFRTIRLATGIAVLHSSVVIFFSTDDQTGNEQRHRLHRTLAPERGIWLEDEDEEDLDPIIAPPPLPPPNNPDSRKHQSSHNV</sequence>
<feature type="compositionally biased region" description="Pro residues" evidence="1">
    <location>
        <begin position="90"/>
        <end position="100"/>
    </location>
</feature>
<organism evidence="2 3">
    <name type="scientific">Hemibagrus wyckioides</name>
    <dbReference type="NCBI Taxonomy" id="337641"/>
    <lineage>
        <taxon>Eukaryota</taxon>
        <taxon>Metazoa</taxon>
        <taxon>Chordata</taxon>
        <taxon>Craniata</taxon>
        <taxon>Vertebrata</taxon>
        <taxon>Euteleostomi</taxon>
        <taxon>Actinopterygii</taxon>
        <taxon>Neopterygii</taxon>
        <taxon>Teleostei</taxon>
        <taxon>Ostariophysi</taxon>
        <taxon>Siluriformes</taxon>
        <taxon>Bagridae</taxon>
        <taxon>Hemibagrus</taxon>
    </lineage>
</organism>
<gene>
    <name evidence="2" type="ORF">KOW79_016574</name>
</gene>
<evidence type="ECO:0000256" key="1">
    <source>
        <dbReference type="SAM" id="MobiDB-lite"/>
    </source>
</evidence>
<reference evidence="2 3" key="1">
    <citation type="submission" date="2021-06" db="EMBL/GenBank/DDBJ databases">
        <title>Chromosome-level genome assembly of the red-tail catfish (Hemibagrus wyckioides).</title>
        <authorList>
            <person name="Shao F."/>
        </authorList>
    </citation>
    <scope>NUCLEOTIDE SEQUENCE [LARGE SCALE GENOMIC DNA]</scope>
    <source>
        <strain evidence="2">EC202008001</strain>
        <tissue evidence="2">Blood</tissue>
    </source>
</reference>
<dbReference type="EMBL" id="JAHKSW010000020">
    <property type="protein sequence ID" value="KAG7319431.1"/>
    <property type="molecule type" value="Genomic_DNA"/>
</dbReference>